<proteinExistence type="predicted"/>
<dbReference type="KEGG" id="pmes:FX988_01128"/>
<dbReference type="PANTHER" id="PTHR41729:SF1">
    <property type="entry name" value="GLUTAMYL-TRNA SYNTHETASE"/>
    <property type="match status" value="1"/>
</dbReference>
<dbReference type="Pfam" id="PF13875">
    <property type="entry name" value="DUF4202"/>
    <property type="match status" value="1"/>
</dbReference>
<dbReference type="EMBL" id="CP047656">
    <property type="protein sequence ID" value="QHJ10906.1"/>
    <property type="molecule type" value="Genomic_DNA"/>
</dbReference>
<gene>
    <name evidence="1" type="ORF">FX988_01128</name>
</gene>
<protein>
    <recommendedName>
        <fullName evidence="3">DUF4202 domain-containing protein</fullName>
    </recommendedName>
</protein>
<dbReference type="AlphaFoldDB" id="A0A857JGV7"/>
<evidence type="ECO:0008006" key="3">
    <source>
        <dbReference type="Google" id="ProtNLM"/>
    </source>
</evidence>
<organism evidence="1 2">
    <name type="scientific">Paraglaciecola mesophila</name>
    <dbReference type="NCBI Taxonomy" id="197222"/>
    <lineage>
        <taxon>Bacteria</taxon>
        <taxon>Pseudomonadati</taxon>
        <taxon>Pseudomonadota</taxon>
        <taxon>Gammaproteobacteria</taxon>
        <taxon>Alteromonadales</taxon>
        <taxon>Alteromonadaceae</taxon>
        <taxon>Paraglaciecola</taxon>
    </lineage>
</organism>
<dbReference type="PANTHER" id="PTHR41729">
    <property type="entry name" value="GLUTAMYL-TRNA SYNTHETASE"/>
    <property type="match status" value="1"/>
</dbReference>
<keyword evidence="2" id="KW-1185">Reference proteome</keyword>
<name>A0A857JGV7_9ALTE</name>
<evidence type="ECO:0000313" key="2">
    <source>
        <dbReference type="Proteomes" id="UP000464524"/>
    </source>
</evidence>
<accession>A0A857JGV7</accession>
<dbReference type="Proteomes" id="UP000464524">
    <property type="component" value="Chromosome"/>
</dbReference>
<evidence type="ECO:0000313" key="1">
    <source>
        <dbReference type="EMBL" id="QHJ10906.1"/>
    </source>
</evidence>
<dbReference type="InterPro" id="IPR025255">
    <property type="entry name" value="DUF4202"/>
</dbReference>
<dbReference type="RefSeq" id="WP_160178707.1">
    <property type="nucleotide sequence ID" value="NZ_CP047656.1"/>
</dbReference>
<reference evidence="1 2" key="1">
    <citation type="submission" date="2019-12" db="EMBL/GenBank/DDBJ databases">
        <title>Genome sequencing and assembly of endphytes of Porphyra tenera.</title>
        <authorList>
            <person name="Park J.M."/>
            <person name="Shin R."/>
            <person name="Jo S.H."/>
        </authorList>
    </citation>
    <scope>NUCLEOTIDE SEQUENCE [LARGE SCALE GENOMIC DNA]</scope>
    <source>
        <strain evidence="1 2">GPM4</strain>
    </source>
</reference>
<sequence length="200" mass="23025">MTQAAYEKAVNLIDSANSEDPNIEQAEGKEWPKELLYSFRMSNMLERYRNDADHVVKLAVRGQHIQRWQSPRSDYPMDRQGYHKWRSDLYTFHADKVGHIMEQAGFSEEHIERAKKAVAKVGIKSNPDTQLLEDVVGLVFIEHYMLDFAAKHPEYTEQKWIDIIRKTWGKMSGDAHAFVLAGKITLPESLTPVILKAVQA</sequence>
<dbReference type="OrthoDB" id="9799165at2"/>